<feature type="compositionally biased region" description="Basic and acidic residues" evidence="1">
    <location>
        <begin position="218"/>
        <end position="228"/>
    </location>
</feature>
<accession>A0A8J6AZ53</accession>
<feature type="compositionally biased region" description="Acidic residues" evidence="1">
    <location>
        <begin position="229"/>
        <end position="239"/>
    </location>
</feature>
<dbReference type="EMBL" id="JAHDYR010000062">
    <property type="protein sequence ID" value="KAG9390814.1"/>
    <property type="molecule type" value="Genomic_DNA"/>
</dbReference>
<evidence type="ECO:0000313" key="3">
    <source>
        <dbReference type="Proteomes" id="UP000717585"/>
    </source>
</evidence>
<proteinExistence type="predicted"/>
<reference evidence="2" key="1">
    <citation type="submission" date="2021-05" db="EMBL/GenBank/DDBJ databases">
        <title>A free-living protist that lacks canonical eukaryotic 1 DNA replication and segregation systems.</title>
        <authorList>
            <person name="Salas-Leiva D.E."/>
            <person name="Tromer E.C."/>
            <person name="Curtis B.A."/>
            <person name="Jerlstrom-Hultqvist J."/>
            <person name="Kolisko M."/>
            <person name="Yi Z."/>
            <person name="Salas-Leiva J.S."/>
            <person name="Gallot-Lavallee L."/>
            <person name="Kops G.J.P.L."/>
            <person name="Archibald J.M."/>
            <person name="Simpson A.G.B."/>
            <person name="Roger A.J."/>
        </authorList>
    </citation>
    <scope>NUCLEOTIDE SEQUENCE</scope>
    <source>
        <strain evidence="2">BICM</strain>
    </source>
</reference>
<dbReference type="AlphaFoldDB" id="A0A8J6AZ53"/>
<evidence type="ECO:0000256" key="1">
    <source>
        <dbReference type="SAM" id="MobiDB-lite"/>
    </source>
</evidence>
<feature type="region of interest" description="Disordered" evidence="1">
    <location>
        <begin position="184"/>
        <end position="254"/>
    </location>
</feature>
<name>A0A8J6AZ53_9EUKA</name>
<protein>
    <submittedName>
        <fullName evidence="2">Uncharacterized protein</fullName>
    </submittedName>
</protein>
<comment type="caution">
    <text evidence="2">The sequence shown here is derived from an EMBL/GenBank/DDBJ whole genome shotgun (WGS) entry which is preliminary data.</text>
</comment>
<feature type="compositionally biased region" description="Acidic residues" evidence="1">
    <location>
        <begin position="193"/>
        <end position="207"/>
    </location>
</feature>
<evidence type="ECO:0000313" key="2">
    <source>
        <dbReference type="EMBL" id="KAG9390814.1"/>
    </source>
</evidence>
<gene>
    <name evidence="2" type="ORF">J8273_7073</name>
</gene>
<sequence length="310" mass="34386">MAAASEVLAYPPLIDFGTVRASNSYEANIFFARDGQRLVRDFDIFTEDQQDSLFFKLTPAKESILKLTLLLQPQNEGLFNTSIVLENGAGRQPIPVRAHVIGQHENIRRKRSAFDRLAVCHRVTNQELPSYVDFSTARIRADPLTKLGDASDDEGFEDFDPVGLAPILTTVDDNVPSLASTFDATTQKWHAENEEEESDEDWDDESEPLPVPSGGLKLPDDEANKSEASDWDMTDDDEGMGAPATAAEDPAPDYKELDTMAAYEWSPQDERAAREAMRSHPEGVVSVDEAELRAAIVEDQRQASERLLAD</sequence>
<organism evidence="2 3">
    <name type="scientific">Carpediemonas membranifera</name>
    <dbReference type="NCBI Taxonomy" id="201153"/>
    <lineage>
        <taxon>Eukaryota</taxon>
        <taxon>Metamonada</taxon>
        <taxon>Carpediemonas-like organisms</taxon>
        <taxon>Carpediemonas</taxon>
    </lineage>
</organism>
<dbReference type="Proteomes" id="UP000717585">
    <property type="component" value="Unassembled WGS sequence"/>
</dbReference>
<keyword evidence="3" id="KW-1185">Reference proteome</keyword>